<keyword evidence="3" id="KW-0560">Oxidoreductase</keyword>
<gene>
    <name evidence="5" type="ORF">AWB78_07428</name>
</gene>
<comment type="similarity">
    <text evidence="2">Belongs to the NADH:flavin oxidoreductase/NADH oxidase family.</text>
</comment>
<dbReference type="SUPFAM" id="SSF51395">
    <property type="entry name" value="FMN-linked oxidoreductases"/>
    <property type="match status" value="1"/>
</dbReference>
<evidence type="ECO:0000256" key="2">
    <source>
        <dbReference type="ARBA" id="ARBA00005979"/>
    </source>
</evidence>
<proteinExistence type="inferred from homology"/>
<dbReference type="GO" id="GO:0005829">
    <property type="term" value="C:cytosol"/>
    <property type="evidence" value="ECO:0007669"/>
    <property type="project" value="UniProtKB-ARBA"/>
</dbReference>
<protein>
    <submittedName>
        <fullName evidence="5">NADH:flavin oxidoreductase</fullName>
    </submittedName>
</protein>
<dbReference type="EMBL" id="FCOX02000078">
    <property type="protein sequence ID" value="SAL05323.1"/>
    <property type="molecule type" value="Genomic_DNA"/>
</dbReference>
<organism evidence="5 6">
    <name type="scientific">Caballeronia calidae</name>
    <dbReference type="NCBI Taxonomy" id="1777139"/>
    <lineage>
        <taxon>Bacteria</taxon>
        <taxon>Pseudomonadati</taxon>
        <taxon>Pseudomonadota</taxon>
        <taxon>Betaproteobacteria</taxon>
        <taxon>Burkholderiales</taxon>
        <taxon>Burkholderiaceae</taxon>
        <taxon>Caballeronia</taxon>
    </lineage>
</organism>
<accession>A0A158EEX5</accession>
<dbReference type="Proteomes" id="UP000071859">
    <property type="component" value="Unassembled WGS sequence"/>
</dbReference>
<reference evidence="5" key="1">
    <citation type="submission" date="2016-01" db="EMBL/GenBank/DDBJ databases">
        <authorList>
            <person name="Peeters C."/>
        </authorList>
    </citation>
    <scope>NUCLEOTIDE SEQUENCE</scope>
    <source>
        <strain evidence="5">LMG 29321</strain>
    </source>
</reference>
<dbReference type="InterPro" id="IPR013785">
    <property type="entry name" value="Aldolase_TIM"/>
</dbReference>
<dbReference type="RefSeq" id="WP_062611555.1">
    <property type="nucleotide sequence ID" value="NZ_FCOX02000078.1"/>
</dbReference>
<dbReference type="PANTHER" id="PTHR22893:SF91">
    <property type="entry name" value="NADPH DEHYDROGENASE 2-RELATED"/>
    <property type="match status" value="1"/>
</dbReference>
<sequence>MPSLFDPYDLSGLRLPNRVVMAPMTRARSIDTIPQEHAAIYYAQRAGAGLIITESTQVSVQGRGYLCTPGIHTAEQIAGWRRITDAVHSAGGRIFVQLWHVGRASHTSLQEFGRAPVSAVAVAAADTLVQAYDAEGKPAQVPASTPAALDIAGIQRVVDDFLSAARNAMAAGFDGVEIHAGNGYLFEQFINGALNTRDDRYGGGSIDNRLRLLLETVDVVAEAIGKERVGVRVSPFARLNDLHAFSGEEDTWLALAKALSQRHLAYVHVSHLGTSDFHQAFRGAYRGTLIMAGGFTAETAGQALEAGQIDLAVFGRPFIANPDLVERMRHGWPLAEAEREAFYGAGMRGYIDYPPFLVDERVAA</sequence>
<evidence type="ECO:0000313" key="6">
    <source>
        <dbReference type="Proteomes" id="UP000071859"/>
    </source>
</evidence>
<dbReference type="AlphaFoldDB" id="A0A158EEX5"/>
<dbReference type="InterPro" id="IPR045247">
    <property type="entry name" value="Oye-like"/>
</dbReference>
<dbReference type="Pfam" id="PF00724">
    <property type="entry name" value="Oxidored_FMN"/>
    <property type="match status" value="1"/>
</dbReference>
<dbReference type="CDD" id="cd02933">
    <property type="entry name" value="OYE_like_FMN"/>
    <property type="match status" value="1"/>
</dbReference>
<dbReference type="InterPro" id="IPR001155">
    <property type="entry name" value="OxRdtase_FMN_N"/>
</dbReference>
<comment type="caution">
    <text evidence="5">The sequence shown here is derived from an EMBL/GenBank/DDBJ whole genome shotgun (WGS) entry which is preliminary data.</text>
</comment>
<dbReference type="GO" id="GO:0010181">
    <property type="term" value="F:FMN binding"/>
    <property type="evidence" value="ECO:0007669"/>
    <property type="project" value="InterPro"/>
</dbReference>
<name>A0A158EEX5_9BURK</name>
<comment type="cofactor">
    <cofactor evidence="1">
        <name>FMN</name>
        <dbReference type="ChEBI" id="CHEBI:58210"/>
    </cofactor>
</comment>
<evidence type="ECO:0000313" key="5">
    <source>
        <dbReference type="EMBL" id="SAL05323.1"/>
    </source>
</evidence>
<keyword evidence="6" id="KW-1185">Reference proteome</keyword>
<evidence type="ECO:0000259" key="4">
    <source>
        <dbReference type="Pfam" id="PF00724"/>
    </source>
</evidence>
<dbReference type="GO" id="GO:0016628">
    <property type="term" value="F:oxidoreductase activity, acting on the CH-CH group of donors, NAD or NADP as acceptor"/>
    <property type="evidence" value="ECO:0007669"/>
    <property type="project" value="UniProtKB-ARBA"/>
</dbReference>
<dbReference type="OrthoDB" id="8985337at2"/>
<feature type="domain" description="NADH:flavin oxidoreductase/NADH oxidase N-terminal" evidence="4">
    <location>
        <begin position="3"/>
        <end position="333"/>
    </location>
</feature>
<dbReference type="PANTHER" id="PTHR22893">
    <property type="entry name" value="NADH OXIDOREDUCTASE-RELATED"/>
    <property type="match status" value="1"/>
</dbReference>
<dbReference type="Gene3D" id="3.20.20.70">
    <property type="entry name" value="Aldolase class I"/>
    <property type="match status" value="1"/>
</dbReference>
<dbReference type="FunFam" id="3.20.20.70:FF:000059">
    <property type="entry name" value="N-ethylmaleimide reductase, FMN-linked"/>
    <property type="match status" value="1"/>
</dbReference>
<evidence type="ECO:0000256" key="1">
    <source>
        <dbReference type="ARBA" id="ARBA00001917"/>
    </source>
</evidence>
<evidence type="ECO:0000256" key="3">
    <source>
        <dbReference type="ARBA" id="ARBA00023002"/>
    </source>
</evidence>